<name>A0ABQ3SFP0_9ACTN</name>
<feature type="region of interest" description="Disordered" evidence="1">
    <location>
        <begin position="38"/>
        <end position="82"/>
    </location>
</feature>
<feature type="compositionally biased region" description="Basic and acidic residues" evidence="1">
    <location>
        <begin position="61"/>
        <end position="77"/>
    </location>
</feature>
<evidence type="ECO:0008006" key="4">
    <source>
        <dbReference type="Google" id="ProtNLM"/>
    </source>
</evidence>
<protein>
    <recommendedName>
        <fullName evidence="4">Secreted protein</fullName>
    </recommendedName>
</protein>
<gene>
    <name evidence="2" type="ORF">Snoj_08730</name>
</gene>
<dbReference type="EMBL" id="BNEC01000003">
    <property type="protein sequence ID" value="GHI66955.1"/>
    <property type="molecule type" value="Genomic_DNA"/>
</dbReference>
<evidence type="ECO:0000313" key="3">
    <source>
        <dbReference type="Proteomes" id="UP000613974"/>
    </source>
</evidence>
<keyword evidence="3" id="KW-1185">Reference proteome</keyword>
<evidence type="ECO:0000313" key="2">
    <source>
        <dbReference type="EMBL" id="GHI66955.1"/>
    </source>
</evidence>
<reference evidence="3" key="1">
    <citation type="submission" date="2023-07" db="EMBL/GenBank/DDBJ databases">
        <title>Whole genome shotgun sequence of Streptomyces nojiriensis NBRC 13794.</title>
        <authorList>
            <person name="Komaki H."/>
            <person name="Tamura T."/>
        </authorList>
    </citation>
    <scope>NUCLEOTIDE SEQUENCE [LARGE SCALE GENOMIC DNA]</scope>
    <source>
        <strain evidence="3">NBRC 13794</strain>
    </source>
</reference>
<evidence type="ECO:0000256" key="1">
    <source>
        <dbReference type="SAM" id="MobiDB-lite"/>
    </source>
</evidence>
<dbReference type="Proteomes" id="UP000613974">
    <property type="component" value="Unassembled WGS sequence"/>
</dbReference>
<organism evidence="2 3">
    <name type="scientific">Streptomyces nojiriensis</name>
    <dbReference type="NCBI Taxonomy" id="66374"/>
    <lineage>
        <taxon>Bacteria</taxon>
        <taxon>Bacillati</taxon>
        <taxon>Actinomycetota</taxon>
        <taxon>Actinomycetes</taxon>
        <taxon>Kitasatosporales</taxon>
        <taxon>Streptomycetaceae</taxon>
        <taxon>Streptomyces</taxon>
    </lineage>
</organism>
<proteinExistence type="predicted"/>
<sequence>MVPCAEMAAARAMLSFSIVRAAVPPAICRNLRRLSSAMGETSAGEGGVEGRPKDSGPSVPDGDHLVTLRRTPGERKAPGGPAYLPDAIRVVRVLRRPVRPAAPN</sequence>
<comment type="caution">
    <text evidence="2">The sequence shown here is derived from an EMBL/GenBank/DDBJ whole genome shotgun (WGS) entry which is preliminary data.</text>
</comment>
<accession>A0ABQ3SFP0</accession>